<dbReference type="EMBL" id="JAOQIO010000055">
    <property type="protein sequence ID" value="MCU6793577.1"/>
    <property type="molecule type" value="Genomic_DNA"/>
</dbReference>
<organism evidence="2 3">
    <name type="scientific">Paenibacillus baimaensis</name>
    <dbReference type="NCBI Taxonomy" id="2982185"/>
    <lineage>
        <taxon>Bacteria</taxon>
        <taxon>Bacillati</taxon>
        <taxon>Bacillota</taxon>
        <taxon>Bacilli</taxon>
        <taxon>Bacillales</taxon>
        <taxon>Paenibacillaceae</taxon>
        <taxon>Paenibacillus</taxon>
    </lineage>
</organism>
<proteinExistence type="predicted"/>
<gene>
    <name evidence="2" type="ORF">OB236_15840</name>
</gene>
<reference evidence="2 3" key="1">
    <citation type="submission" date="2022-09" db="EMBL/GenBank/DDBJ databases">
        <authorList>
            <person name="Han X.L."/>
            <person name="Wang Q."/>
            <person name="Lu T."/>
        </authorList>
    </citation>
    <scope>NUCLEOTIDE SEQUENCE [LARGE SCALE GENOMIC DNA]</scope>
    <source>
        <strain evidence="2 3">WQ 127069</strain>
    </source>
</reference>
<protein>
    <recommendedName>
        <fullName evidence="4">Lipoprotein</fullName>
    </recommendedName>
</protein>
<evidence type="ECO:0008006" key="4">
    <source>
        <dbReference type="Google" id="ProtNLM"/>
    </source>
</evidence>
<evidence type="ECO:0000313" key="2">
    <source>
        <dbReference type="EMBL" id="MCU6793577.1"/>
    </source>
</evidence>
<keyword evidence="3" id="KW-1185">Reference proteome</keyword>
<evidence type="ECO:0000313" key="3">
    <source>
        <dbReference type="Proteomes" id="UP001652445"/>
    </source>
</evidence>
<feature type="compositionally biased region" description="Low complexity" evidence="1">
    <location>
        <begin position="88"/>
        <end position="101"/>
    </location>
</feature>
<sequence>MISISAVLISVSVFMSVAGCGGKKAEQQSGNQQKAQGQQQSSDKPIDSALKEQMNMYKDIKQYEFQESEKLRKSNKDQLKKLQKDQSESGSQTSDSSQKQKSSSKDVSKEQKGSTNESSKDASKDKGK</sequence>
<evidence type="ECO:0000256" key="1">
    <source>
        <dbReference type="SAM" id="MobiDB-lite"/>
    </source>
</evidence>
<comment type="caution">
    <text evidence="2">The sequence shown here is derived from an EMBL/GenBank/DDBJ whole genome shotgun (WGS) entry which is preliminary data.</text>
</comment>
<name>A0ABT2UG09_9BACL</name>
<dbReference type="Proteomes" id="UP001652445">
    <property type="component" value="Unassembled WGS sequence"/>
</dbReference>
<feature type="compositionally biased region" description="Basic and acidic residues" evidence="1">
    <location>
        <begin position="103"/>
        <end position="128"/>
    </location>
</feature>
<feature type="compositionally biased region" description="Basic and acidic residues" evidence="1">
    <location>
        <begin position="58"/>
        <end position="87"/>
    </location>
</feature>
<feature type="compositionally biased region" description="Low complexity" evidence="1">
    <location>
        <begin position="27"/>
        <end position="42"/>
    </location>
</feature>
<feature type="region of interest" description="Disordered" evidence="1">
    <location>
        <begin position="21"/>
        <end position="128"/>
    </location>
</feature>
<accession>A0ABT2UG09</accession>